<gene>
    <name evidence="12" type="ORF">PPL_05834</name>
</gene>
<comment type="subcellular location">
    <subcellularLocation>
        <location evidence="1">Nucleus</location>
        <location evidence="1">Nucleolus</location>
    </subcellularLocation>
</comment>
<dbReference type="FunFam" id="2.130.10.10:FF:001900">
    <property type="entry name" value="DDB1- and CUL4-associated factor 13"/>
    <property type="match status" value="1"/>
</dbReference>
<reference evidence="12 13" key="1">
    <citation type="journal article" date="2011" name="Genome Res.">
        <title>Phylogeny-wide analysis of social amoeba genomes highlights ancient origins for complex intercellular communication.</title>
        <authorList>
            <person name="Heidel A.J."/>
            <person name="Lawal H.M."/>
            <person name="Felder M."/>
            <person name="Schilde C."/>
            <person name="Helps N.R."/>
            <person name="Tunggal B."/>
            <person name="Rivero F."/>
            <person name="John U."/>
            <person name="Schleicher M."/>
            <person name="Eichinger L."/>
            <person name="Platzer M."/>
            <person name="Noegel A.A."/>
            <person name="Schaap P."/>
            <person name="Gloeckner G."/>
        </authorList>
    </citation>
    <scope>NUCLEOTIDE SEQUENCE [LARGE SCALE GENOMIC DNA]</scope>
    <source>
        <strain evidence="13">ATCC 26659 / Pp 5 / PN500</strain>
    </source>
</reference>
<dbReference type="PROSITE" id="PS50294">
    <property type="entry name" value="WD_REPEATS_REGION"/>
    <property type="match status" value="4"/>
</dbReference>
<evidence type="ECO:0000256" key="1">
    <source>
        <dbReference type="ARBA" id="ARBA00004604"/>
    </source>
</evidence>
<feature type="domain" description="Sof1-like protein" evidence="11">
    <location>
        <begin position="354"/>
        <end position="436"/>
    </location>
</feature>
<organism evidence="12 13">
    <name type="scientific">Heterostelium pallidum (strain ATCC 26659 / Pp 5 / PN500)</name>
    <name type="common">Cellular slime mold</name>
    <name type="synonym">Polysphondylium pallidum</name>
    <dbReference type="NCBI Taxonomy" id="670386"/>
    <lineage>
        <taxon>Eukaryota</taxon>
        <taxon>Amoebozoa</taxon>
        <taxon>Evosea</taxon>
        <taxon>Eumycetozoa</taxon>
        <taxon>Dictyostelia</taxon>
        <taxon>Acytosteliales</taxon>
        <taxon>Acytosteliaceae</taxon>
        <taxon>Heterostelium</taxon>
    </lineage>
</organism>
<proteinExistence type="inferred from homology"/>
<evidence type="ECO:0000256" key="6">
    <source>
        <dbReference type="ARBA" id="ARBA00023242"/>
    </source>
</evidence>
<dbReference type="PRINTS" id="PR00320">
    <property type="entry name" value="GPROTEINBRPT"/>
</dbReference>
<dbReference type="InterPro" id="IPR019775">
    <property type="entry name" value="WD40_repeat_CS"/>
</dbReference>
<dbReference type="Gene3D" id="2.130.10.10">
    <property type="entry name" value="YVTN repeat-like/Quinoprotein amine dehydrogenase"/>
    <property type="match status" value="2"/>
</dbReference>
<dbReference type="FunCoup" id="D3BBG6">
    <property type="interactions" value="996"/>
</dbReference>
<dbReference type="STRING" id="670386.D3BBG6"/>
<evidence type="ECO:0000259" key="11">
    <source>
        <dbReference type="Pfam" id="PF04158"/>
    </source>
</evidence>
<dbReference type="InterPro" id="IPR051733">
    <property type="entry name" value="WD_repeat_DCAF13/WDSOF1"/>
</dbReference>
<feature type="region of interest" description="Disordered" evidence="10">
    <location>
        <begin position="411"/>
        <end position="434"/>
    </location>
</feature>
<dbReference type="InterPro" id="IPR007287">
    <property type="entry name" value="Sof1"/>
</dbReference>
<dbReference type="PANTHER" id="PTHR22851:SF0">
    <property type="entry name" value="DDB1- AND CUL4-ASSOCIATED FACTOR 13"/>
    <property type="match status" value="1"/>
</dbReference>
<evidence type="ECO:0000256" key="5">
    <source>
        <dbReference type="ARBA" id="ARBA00022737"/>
    </source>
</evidence>
<dbReference type="RefSeq" id="XP_020433117.1">
    <property type="nucleotide sequence ID" value="XM_020576705.1"/>
</dbReference>
<dbReference type="SUPFAM" id="SSF50978">
    <property type="entry name" value="WD40 repeat-like"/>
    <property type="match status" value="1"/>
</dbReference>
<evidence type="ECO:0000256" key="7">
    <source>
        <dbReference type="ARBA" id="ARBA00023274"/>
    </source>
</evidence>
<evidence type="ECO:0000256" key="2">
    <source>
        <dbReference type="ARBA" id="ARBA00005649"/>
    </source>
</evidence>
<dbReference type="GeneID" id="31361318"/>
<feature type="repeat" description="WD" evidence="9">
    <location>
        <begin position="278"/>
        <end position="319"/>
    </location>
</feature>
<name>D3BBG6_HETP5</name>
<keyword evidence="7" id="KW-0687">Ribonucleoprotein</keyword>
<comment type="caution">
    <text evidence="12">The sequence shown here is derived from an EMBL/GenBank/DDBJ whole genome shotgun (WGS) entry which is preliminary data.</text>
</comment>
<keyword evidence="4 9" id="KW-0853">WD repeat</keyword>
<dbReference type="PROSITE" id="PS50082">
    <property type="entry name" value="WD_REPEATS_2"/>
    <property type="match status" value="4"/>
</dbReference>
<dbReference type="InterPro" id="IPR020472">
    <property type="entry name" value="WD40_PAC1"/>
</dbReference>
<dbReference type="UniPathway" id="UPA00143"/>
<dbReference type="SMART" id="SM00320">
    <property type="entry name" value="WD40"/>
    <property type="match status" value="6"/>
</dbReference>
<accession>D3BBG6</accession>
<evidence type="ECO:0000256" key="3">
    <source>
        <dbReference type="ARBA" id="ARBA00021762"/>
    </source>
</evidence>
<feature type="compositionally biased region" description="Basic and acidic residues" evidence="10">
    <location>
        <begin position="418"/>
        <end position="434"/>
    </location>
</feature>
<dbReference type="PANTHER" id="PTHR22851">
    <property type="entry name" value="U3 SMALL NUCLEOLAR RNA U3 SNORNA ASSOCIATED PROTEIN"/>
    <property type="match status" value="1"/>
</dbReference>
<keyword evidence="6" id="KW-0539">Nucleus</keyword>
<dbReference type="InParanoid" id="D3BBG6"/>
<feature type="repeat" description="WD" evidence="9">
    <location>
        <begin position="105"/>
        <end position="138"/>
    </location>
</feature>
<evidence type="ECO:0000256" key="8">
    <source>
        <dbReference type="ARBA" id="ARBA00032239"/>
    </source>
</evidence>
<evidence type="ECO:0000313" key="13">
    <source>
        <dbReference type="Proteomes" id="UP000001396"/>
    </source>
</evidence>
<sequence>MKIKVISRSEEDHTKEVSTDARKLQRNLDPLMHPFERPREYVRALNAVKLDKVFAKPFITSLHGHTDGIFTMIRHPTQVNCFASGSCDGVIKLWNLSTMNERTTIQSHDGFVRGICFTNNGRSIISCGEDQTIKMWNLTLPEYESEQDVASIFKGKSSFTSIDHQLNSTTFATSSVNVEVWDHNRSTPLQSLSWGHASVTKVRFNPIEYHLLSACTSDREIILYDIRESTPAQKLITKMRTNATAWNPREAYMIALANEDENCYQYDIRNLKKAVCVYRDHVGSVLDIDFSPTGTEFVTGSYDKTIRIFPVESYSSREVYFTNRMQRIFSVLYTADSKFIMSGSDDMNIRVWKSKASGALGIKSAREKEKLEYQDKLKEKFKEIPQIKTIAQHRRVPKAIYKKRYLKNVMHNSQQRKIKNEGKTPSKKKSVAEKKKLLQEANVVVEK</sequence>
<dbReference type="GO" id="GO:0032040">
    <property type="term" value="C:small-subunit processome"/>
    <property type="evidence" value="ECO:0007669"/>
    <property type="project" value="TreeGrafter"/>
</dbReference>
<dbReference type="InterPro" id="IPR015943">
    <property type="entry name" value="WD40/YVTN_repeat-like_dom_sf"/>
</dbReference>
<dbReference type="PROSITE" id="PS00678">
    <property type="entry name" value="WD_REPEATS_1"/>
    <property type="match status" value="1"/>
</dbReference>
<evidence type="ECO:0000256" key="10">
    <source>
        <dbReference type="SAM" id="MobiDB-lite"/>
    </source>
</evidence>
<dbReference type="GO" id="GO:0016567">
    <property type="term" value="P:protein ubiquitination"/>
    <property type="evidence" value="ECO:0007669"/>
    <property type="project" value="UniProtKB-UniPathway"/>
</dbReference>
<feature type="compositionally biased region" description="Basic and acidic residues" evidence="10">
    <location>
        <begin position="7"/>
        <end position="21"/>
    </location>
</feature>
<keyword evidence="5" id="KW-0677">Repeat</keyword>
<dbReference type="InterPro" id="IPR036322">
    <property type="entry name" value="WD40_repeat_dom_sf"/>
</dbReference>
<feature type="region of interest" description="Disordered" evidence="10">
    <location>
        <begin position="1"/>
        <end position="21"/>
    </location>
</feature>
<dbReference type="CDD" id="cd00200">
    <property type="entry name" value="WD40"/>
    <property type="match status" value="1"/>
</dbReference>
<evidence type="ECO:0000256" key="9">
    <source>
        <dbReference type="PROSITE-ProRule" id="PRU00221"/>
    </source>
</evidence>
<keyword evidence="13" id="KW-1185">Reference proteome</keyword>
<dbReference type="InterPro" id="IPR001680">
    <property type="entry name" value="WD40_rpt"/>
</dbReference>
<feature type="repeat" description="WD" evidence="9">
    <location>
        <begin position="62"/>
        <end position="104"/>
    </location>
</feature>
<dbReference type="Proteomes" id="UP000001396">
    <property type="component" value="Unassembled WGS sequence"/>
</dbReference>
<comment type="similarity">
    <text evidence="2">Belongs to the WD repeat DCAF13/WDSOF1 family.</text>
</comment>
<dbReference type="EMBL" id="ADBJ01000026">
    <property type="protein sequence ID" value="EFA80999.1"/>
    <property type="molecule type" value="Genomic_DNA"/>
</dbReference>
<dbReference type="AlphaFoldDB" id="D3BBG6"/>
<dbReference type="OMA" id="EDHNAYI"/>
<evidence type="ECO:0000313" key="12">
    <source>
        <dbReference type="EMBL" id="EFA80999.1"/>
    </source>
</evidence>
<dbReference type="Pfam" id="PF00400">
    <property type="entry name" value="WD40"/>
    <property type="match status" value="5"/>
</dbReference>
<evidence type="ECO:0000256" key="4">
    <source>
        <dbReference type="ARBA" id="ARBA00022574"/>
    </source>
</evidence>
<protein>
    <recommendedName>
        <fullName evidence="3">DDB1- and CUL4-associated factor 13</fullName>
    </recommendedName>
    <alternativeName>
        <fullName evidence="8">WD repeat and SOF domain-containing protein 1</fullName>
    </alternativeName>
</protein>
<dbReference type="FunFam" id="2.130.10.10:FF:001105">
    <property type="entry name" value="WD40-repeat-containing domain protein"/>
    <property type="match status" value="1"/>
</dbReference>
<dbReference type="GO" id="GO:0000462">
    <property type="term" value="P:maturation of SSU-rRNA from tricistronic rRNA transcript (SSU-rRNA, 5.8S rRNA, LSU-rRNA)"/>
    <property type="evidence" value="ECO:0007669"/>
    <property type="project" value="TreeGrafter"/>
</dbReference>
<feature type="repeat" description="WD" evidence="9">
    <location>
        <begin position="321"/>
        <end position="353"/>
    </location>
</feature>
<dbReference type="Pfam" id="PF04158">
    <property type="entry name" value="Sof1"/>
    <property type="match status" value="1"/>
</dbReference>